<dbReference type="InterPro" id="IPR005467">
    <property type="entry name" value="His_kinase_dom"/>
</dbReference>
<dbReference type="SUPFAM" id="SSF55874">
    <property type="entry name" value="ATPase domain of HSP90 chaperone/DNA topoisomerase II/histidine kinase"/>
    <property type="match status" value="1"/>
</dbReference>
<dbReference type="GO" id="GO:0000155">
    <property type="term" value="F:phosphorelay sensor kinase activity"/>
    <property type="evidence" value="ECO:0007669"/>
    <property type="project" value="InterPro"/>
</dbReference>
<feature type="domain" description="HAMP" evidence="12">
    <location>
        <begin position="213"/>
        <end position="265"/>
    </location>
</feature>
<dbReference type="AlphaFoldDB" id="A0A517R1U3"/>
<dbReference type="Pfam" id="PF00512">
    <property type="entry name" value="HisKA"/>
    <property type="match status" value="1"/>
</dbReference>
<evidence type="ECO:0000256" key="8">
    <source>
        <dbReference type="ARBA" id="ARBA00022840"/>
    </source>
</evidence>
<dbReference type="PROSITE" id="PS50109">
    <property type="entry name" value="HIS_KIN"/>
    <property type="match status" value="1"/>
</dbReference>
<dbReference type="OrthoDB" id="226486at2"/>
<evidence type="ECO:0000256" key="7">
    <source>
        <dbReference type="ARBA" id="ARBA00022777"/>
    </source>
</evidence>
<dbReference type="PANTHER" id="PTHR43065">
    <property type="entry name" value="SENSOR HISTIDINE KINASE"/>
    <property type="match status" value="1"/>
</dbReference>
<dbReference type="EMBL" id="CP036268">
    <property type="protein sequence ID" value="QDT37859.1"/>
    <property type="molecule type" value="Genomic_DNA"/>
</dbReference>
<evidence type="ECO:0000256" key="3">
    <source>
        <dbReference type="ARBA" id="ARBA00012438"/>
    </source>
</evidence>
<dbReference type="CDD" id="cd00082">
    <property type="entry name" value="HisKA"/>
    <property type="match status" value="1"/>
</dbReference>
<keyword evidence="9" id="KW-0902">Two-component regulatory system</keyword>
<evidence type="ECO:0000259" key="11">
    <source>
        <dbReference type="PROSITE" id="PS50109"/>
    </source>
</evidence>
<dbReference type="PROSITE" id="PS50885">
    <property type="entry name" value="HAMP"/>
    <property type="match status" value="1"/>
</dbReference>
<reference evidence="13 14" key="1">
    <citation type="submission" date="2019-02" db="EMBL/GenBank/DDBJ databases">
        <title>Deep-cultivation of Planctomycetes and their phenomic and genomic characterization uncovers novel biology.</title>
        <authorList>
            <person name="Wiegand S."/>
            <person name="Jogler M."/>
            <person name="Boedeker C."/>
            <person name="Pinto D."/>
            <person name="Vollmers J."/>
            <person name="Rivas-Marin E."/>
            <person name="Kohn T."/>
            <person name="Peeters S.H."/>
            <person name="Heuer A."/>
            <person name="Rast P."/>
            <person name="Oberbeckmann S."/>
            <person name="Bunk B."/>
            <person name="Jeske O."/>
            <person name="Meyerdierks A."/>
            <person name="Storesund J.E."/>
            <person name="Kallscheuer N."/>
            <person name="Luecker S."/>
            <person name="Lage O.M."/>
            <person name="Pohl T."/>
            <person name="Merkel B.J."/>
            <person name="Hornburger P."/>
            <person name="Mueller R.-W."/>
            <person name="Bruemmer F."/>
            <person name="Labrenz M."/>
            <person name="Spormann A.M."/>
            <person name="Op den Camp H."/>
            <person name="Overmann J."/>
            <person name="Amann R."/>
            <person name="Jetten M.S.M."/>
            <person name="Mascher T."/>
            <person name="Medema M.H."/>
            <person name="Devos D.P."/>
            <person name="Kaster A.-K."/>
            <person name="Ovreas L."/>
            <person name="Rohde M."/>
            <person name="Galperin M.Y."/>
            <person name="Jogler C."/>
        </authorList>
    </citation>
    <scope>NUCLEOTIDE SEQUENCE [LARGE SCALE GENOMIC DNA]</scope>
    <source>
        <strain evidence="13 14">Pan189</strain>
    </source>
</reference>
<comment type="subcellular location">
    <subcellularLocation>
        <location evidence="2">Membrane</location>
    </subcellularLocation>
</comment>
<dbReference type="GO" id="GO:0005524">
    <property type="term" value="F:ATP binding"/>
    <property type="evidence" value="ECO:0007669"/>
    <property type="project" value="UniProtKB-KW"/>
</dbReference>
<keyword evidence="14" id="KW-1185">Reference proteome</keyword>
<evidence type="ECO:0000256" key="9">
    <source>
        <dbReference type="ARBA" id="ARBA00023012"/>
    </source>
</evidence>
<comment type="catalytic activity">
    <reaction evidence="1">
        <text>ATP + protein L-histidine = ADP + protein N-phospho-L-histidine.</text>
        <dbReference type="EC" id="2.7.13.3"/>
    </reaction>
</comment>
<dbReference type="InterPro" id="IPR003594">
    <property type="entry name" value="HATPase_dom"/>
</dbReference>
<evidence type="ECO:0000259" key="12">
    <source>
        <dbReference type="PROSITE" id="PS50885"/>
    </source>
</evidence>
<evidence type="ECO:0000313" key="14">
    <source>
        <dbReference type="Proteomes" id="UP000317318"/>
    </source>
</evidence>
<dbReference type="InterPro" id="IPR003661">
    <property type="entry name" value="HisK_dim/P_dom"/>
</dbReference>
<dbReference type="PANTHER" id="PTHR43065:SF46">
    <property type="entry name" value="C4-DICARBOXYLATE TRANSPORT SENSOR PROTEIN DCTB"/>
    <property type="match status" value="1"/>
</dbReference>
<evidence type="ECO:0000256" key="10">
    <source>
        <dbReference type="SAM" id="Phobius"/>
    </source>
</evidence>
<dbReference type="InterPro" id="IPR004358">
    <property type="entry name" value="Sig_transdc_His_kin-like_C"/>
</dbReference>
<dbReference type="CDD" id="cd06225">
    <property type="entry name" value="HAMP"/>
    <property type="match status" value="1"/>
</dbReference>
<evidence type="ECO:0000313" key="13">
    <source>
        <dbReference type="EMBL" id="QDT37859.1"/>
    </source>
</evidence>
<evidence type="ECO:0000256" key="6">
    <source>
        <dbReference type="ARBA" id="ARBA00022741"/>
    </source>
</evidence>
<dbReference type="Proteomes" id="UP000317318">
    <property type="component" value="Chromosome"/>
</dbReference>
<dbReference type="SUPFAM" id="SSF158472">
    <property type="entry name" value="HAMP domain-like"/>
    <property type="match status" value="1"/>
</dbReference>
<dbReference type="EC" id="2.7.13.3" evidence="3"/>
<accession>A0A517R1U3</accession>
<dbReference type="SUPFAM" id="SSF47384">
    <property type="entry name" value="Homodimeric domain of signal transducing histidine kinase"/>
    <property type="match status" value="1"/>
</dbReference>
<evidence type="ECO:0000256" key="2">
    <source>
        <dbReference type="ARBA" id="ARBA00004370"/>
    </source>
</evidence>
<dbReference type="Gene3D" id="6.10.340.10">
    <property type="match status" value="1"/>
</dbReference>
<evidence type="ECO:0000256" key="5">
    <source>
        <dbReference type="ARBA" id="ARBA00022679"/>
    </source>
</evidence>
<keyword evidence="6" id="KW-0547">Nucleotide-binding</keyword>
<dbReference type="InterPro" id="IPR003660">
    <property type="entry name" value="HAMP_dom"/>
</dbReference>
<keyword evidence="10" id="KW-1133">Transmembrane helix</keyword>
<feature type="transmembrane region" description="Helical" evidence="10">
    <location>
        <begin position="12"/>
        <end position="36"/>
    </location>
</feature>
<gene>
    <name evidence="13" type="primary">zraS_3</name>
    <name evidence="13" type="ORF">Pan189_22410</name>
</gene>
<dbReference type="InterPro" id="IPR036890">
    <property type="entry name" value="HATPase_C_sf"/>
</dbReference>
<name>A0A517R1U3_9PLAN</name>
<feature type="transmembrane region" description="Helical" evidence="10">
    <location>
        <begin position="192"/>
        <end position="212"/>
    </location>
</feature>
<keyword evidence="10" id="KW-0812">Transmembrane</keyword>
<dbReference type="GO" id="GO:0016020">
    <property type="term" value="C:membrane"/>
    <property type="evidence" value="ECO:0007669"/>
    <property type="project" value="UniProtKB-SubCell"/>
</dbReference>
<keyword evidence="4" id="KW-0597">Phosphoprotein</keyword>
<dbReference type="KEGG" id="svp:Pan189_22410"/>
<evidence type="ECO:0000256" key="4">
    <source>
        <dbReference type="ARBA" id="ARBA00022553"/>
    </source>
</evidence>
<evidence type="ECO:0000256" key="1">
    <source>
        <dbReference type="ARBA" id="ARBA00000085"/>
    </source>
</evidence>
<dbReference type="Pfam" id="PF02518">
    <property type="entry name" value="HATPase_c"/>
    <property type="match status" value="1"/>
</dbReference>
<keyword evidence="8" id="KW-0067">ATP-binding</keyword>
<protein>
    <recommendedName>
        <fullName evidence="3">histidine kinase</fullName>
        <ecNumber evidence="3">2.7.13.3</ecNumber>
    </recommendedName>
</protein>
<sequence length="522" mass="58758">MGLGRSIRRKMAIGLAILLALIATSSLVGFLSLQWYHEAVQELDFTLNRMPHRSTLDSAIGEMFEPLIEVVPLPDDMALLARQEKFHERLDGAKAAVAEFWQRYDALPPSDFVKRQRRFVEAGLVRITNELNALDRENQQLPYQPNPERRLQLMIRQIGVLETVVLDIPDPQQGLADTVEEAVSGYDFRVRWFLITSGLVAILFMGLIAFVYRQVFAPLRRLHKGARRVAQGDFHYTIKMETGDEIAELAEAFNQMTARFREVRDDLDSQVQERSRQLVRSERLAGIGFLAAGVAHEINNPLSAISMAAESLEYRVAELREEIPEESGTVLKEYLGMMQRESFRCQGITRRLLDFARGNDGQRTTHDLNLLVGEVLEMVRHMSRFKDREIDFSPVEDCTAEVNGAEVKQVILNFVSNALNAMDAGRKLTISIESQSESCTMVFEDEGCGMCEETLENLFEPFFTKQKDGRGTGLGMSISHRIVSDHDGTIEVHSEGEGCGSTFRVRLPRKVAFAAGTALKAA</sequence>
<keyword evidence="10" id="KW-0472">Membrane</keyword>
<dbReference type="PRINTS" id="PR00344">
    <property type="entry name" value="BCTRLSENSOR"/>
</dbReference>
<feature type="domain" description="Histidine kinase" evidence="11">
    <location>
        <begin position="293"/>
        <end position="511"/>
    </location>
</feature>
<dbReference type="Gene3D" id="1.10.287.130">
    <property type="match status" value="1"/>
</dbReference>
<dbReference type="SMART" id="SM00388">
    <property type="entry name" value="HisKA"/>
    <property type="match status" value="1"/>
</dbReference>
<proteinExistence type="predicted"/>
<dbReference type="Gene3D" id="3.30.565.10">
    <property type="entry name" value="Histidine kinase-like ATPase, C-terminal domain"/>
    <property type="match status" value="1"/>
</dbReference>
<dbReference type="InterPro" id="IPR036097">
    <property type="entry name" value="HisK_dim/P_sf"/>
</dbReference>
<keyword evidence="7" id="KW-0418">Kinase</keyword>
<dbReference type="SMART" id="SM00304">
    <property type="entry name" value="HAMP"/>
    <property type="match status" value="1"/>
</dbReference>
<dbReference type="Pfam" id="PF00672">
    <property type="entry name" value="HAMP"/>
    <property type="match status" value="1"/>
</dbReference>
<organism evidence="13 14">
    <name type="scientific">Stratiformator vulcanicus</name>
    <dbReference type="NCBI Taxonomy" id="2527980"/>
    <lineage>
        <taxon>Bacteria</taxon>
        <taxon>Pseudomonadati</taxon>
        <taxon>Planctomycetota</taxon>
        <taxon>Planctomycetia</taxon>
        <taxon>Planctomycetales</taxon>
        <taxon>Planctomycetaceae</taxon>
        <taxon>Stratiformator</taxon>
    </lineage>
</organism>
<keyword evidence="5 13" id="KW-0808">Transferase</keyword>
<dbReference type="SMART" id="SM00387">
    <property type="entry name" value="HATPase_c"/>
    <property type="match status" value="1"/>
</dbReference>